<comment type="caution">
    <text evidence="1">The sequence shown here is derived from an EMBL/GenBank/DDBJ whole genome shotgun (WGS) entry which is preliminary data.</text>
</comment>
<protein>
    <submittedName>
        <fullName evidence="1">Uncharacterized protein</fullName>
    </submittedName>
</protein>
<gene>
    <name evidence="1" type="ORF">AVEN_85236_1</name>
</gene>
<dbReference type="Proteomes" id="UP000499080">
    <property type="component" value="Unassembled WGS sequence"/>
</dbReference>
<proteinExistence type="predicted"/>
<sequence>MQERNEVRRSRLKVNCFKFKAAFLLCKRDDVLNGECGNFYISARRAWLTNIVYRNFYTRHYETLIEEGKKSGQEFPENHGTLERQPFHKNLQPPVLAKKIRVLLGS</sequence>
<organism evidence="1 2">
    <name type="scientific">Araneus ventricosus</name>
    <name type="common">Orbweaver spider</name>
    <name type="synonym">Epeira ventricosa</name>
    <dbReference type="NCBI Taxonomy" id="182803"/>
    <lineage>
        <taxon>Eukaryota</taxon>
        <taxon>Metazoa</taxon>
        <taxon>Ecdysozoa</taxon>
        <taxon>Arthropoda</taxon>
        <taxon>Chelicerata</taxon>
        <taxon>Arachnida</taxon>
        <taxon>Araneae</taxon>
        <taxon>Araneomorphae</taxon>
        <taxon>Entelegynae</taxon>
        <taxon>Araneoidea</taxon>
        <taxon>Araneidae</taxon>
        <taxon>Araneus</taxon>
    </lineage>
</organism>
<reference evidence="1 2" key="1">
    <citation type="journal article" date="2019" name="Sci. Rep.">
        <title>Orb-weaving spider Araneus ventricosus genome elucidates the spidroin gene catalogue.</title>
        <authorList>
            <person name="Kono N."/>
            <person name="Nakamura H."/>
            <person name="Ohtoshi R."/>
            <person name="Moran D.A.P."/>
            <person name="Shinohara A."/>
            <person name="Yoshida Y."/>
            <person name="Fujiwara M."/>
            <person name="Mori M."/>
            <person name="Tomita M."/>
            <person name="Arakawa K."/>
        </authorList>
    </citation>
    <scope>NUCLEOTIDE SEQUENCE [LARGE SCALE GENOMIC DNA]</scope>
</reference>
<evidence type="ECO:0000313" key="2">
    <source>
        <dbReference type="Proteomes" id="UP000499080"/>
    </source>
</evidence>
<dbReference type="EMBL" id="BGPR01022286">
    <property type="protein sequence ID" value="GBN88451.1"/>
    <property type="molecule type" value="Genomic_DNA"/>
</dbReference>
<accession>A0A4Y2SKN6</accession>
<keyword evidence="2" id="KW-1185">Reference proteome</keyword>
<name>A0A4Y2SKN6_ARAVE</name>
<evidence type="ECO:0000313" key="1">
    <source>
        <dbReference type="EMBL" id="GBN88451.1"/>
    </source>
</evidence>
<dbReference type="AlphaFoldDB" id="A0A4Y2SKN6"/>